<dbReference type="NCBIfam" id="TIGR01494">
    <property type="entry name" value="ATPase_P-type"/>
    <property type="match status" value="3"/>
</dbReference>
<evidence type="ECO:0000256" key="11">
    <source>
        <dbReference type="ARBA" id="ARBA00022837"/>
    </source>
</evidence>
<evidence type="ECO:0000256" key="10">
    <source>
        <dbReference type="ARBA" id="ARBA00022741"/>
    </source>
</evidence>
<dbReference type="GO" id="GO:0005886">
    <property type="term" value="C:plasma membrane"/>
    <property type="evidence" value="ECO:0007669"/>
    <property type="project" value="UniProtKB-SubCell"/>
</dbReference>
<comment type="caution">
    <text evidence="20">The sequence shown here is derived from an EMBL/GenBank/DDBJ whole genome shotgun (WGS) entry which is preliminary data.</text>
</comment>
<evidence type="ECO:0000256" key="18">
    <source>
        <dbReference type="SAM" id="Phobius"/>
    </source>
</evidence>
<dbReference type="InterPro" id="IPR023214">
    <property type="entry name" value="HAD_sf"/>
</dbReference>
<evidence type="ECO:0000256" key="1">
    <source>
        <dbReference type="ARBA" id="ARBA00004651"/>
    </source>
</evidence>
<comment type="similarity">
    <text evidence="2">Belongs to the cation transport ATPase (P-type) (TC 3.A.3) family. Type IIA subfamily.</text>
</comment>
<keyword evidence="14 18" id="KW-1133">Transmembrane helix</keyword>
<dbReference type="Pfam" id="PF13246">
    <property type="entry name" value="Cation_ATPase"/>
    <property type="match status" value="1"/>
</dbReference>
<organism evidence="20 21">
    <name type="scientific">Lentilactobacillus parabuchneri DSM 5707 = NBRC 107865</name>
    <dbReference type="NCBI Taxonomy" id="1423784"/>
    <lineage>
        <taxon>Bacteria</taxon>
        <taxon>Bacillati</taxon>
        <taxon>Bacillota</taxon>
        <taxon>Bacilli</taxon>
        <taxon>Lactobacillales</taxon>
        <taxon>Lactobacillaceae</taxon>
        <taxon>Lentilactobacillus</taxon>
    </lineage>
</organism>
<dbReference type="GO" id="GO:0030007">
    <property type="term" value="P:intracellular potassium ion homeostasis"/>
    <property type="evidence" value="ECO:0007669"/>
    <property type="project" value="TreeGrafter"/>
</dbReference>
<dbReference type="PANTHER" id="PTHR43294:SF20">
    <property type="entry name" value="P-TYPE ATPASE"/>
    <property type="match status" value="1"/>
</dbReference>
<feature type="transmembrane region" description="Helical" evidence="18">
    <location>
        <begin position="84"/>
        <end position="100"/>
    </location>
</feature>
<evidence type="ECO:0000256" key="16">
    <source>
        <dbReference type="ARBA" id="ARBA00023136"/>
    </source>
</evidence>
<dbReference type="GO" id="GO:0005391">
    <property type="term" value="F:P-type sodium:potassium-exchanging transporter activity"/>
    <property type="evidence" value="ECO:0007669"/>
    <property type="project" value="TreeGrafter"/>
</dbReference>
<keyword evidence="5" id="KW-1003">Cell membrane</keyword>
<dbReference type="InterPro" id="IPR023298">
    <property type="entry name" value="ATPase_P-typ_TM_dom_sf"/>
</dbReference>
<dbReference type="FunFam" id="3.40.50.1000:FF:000028">
    <property type="entry name" value="Calcium-transporting P-type ATPase, putative"/>
    <property type="match status" value="1"/>
</dbReference>
<dbReference type="NCBIfam" id="TIGR01517">
    <property type="entry name" value="ATPase-IIB_Ca"/>
    <property type="match status" value="1"/>
</dbReference>
<feature type="transmembrane region" description="Helical" evidence="18">
    <location>
        <begin position="825"/>
        <end position="846"/>
    </location>
</feature>
<accession>A0A0R1YWH0</accession>
<evidence type="ECO:0000256" key="12">
    <source>
        <dbReference type="ARBA" id="ARBA00022840"/>
    </source>
</evidence>
<evidence type="ECO:0000256" key="2">
    <source>
        <dbReference type="ARBA" id="ARBA00005675"/>
    </source>
</evidence>
<dbReference type="PRINTS" id="PR00120">
    <property type="entry name" value="HATPASE"/>
</dbReference>
<dbReference type="InterPro" id="IPR023299">
    <property type="entry name" value="ATPase_P-typ_cyto_dom_N"/>
</dbReference>
<keyword evidence="8 18" id="KW-0812">Transmembrane</keyword>
<dbReference type="InterPro" id="IPR008250">
    <property type="entry name" value="ATPase_P-typ_transduc_dom_A_sf"/>
</dbReference>
<comment type="subcellular location">
    <subcellularLocation>
        <location evidence="1">Cell membrane</location>
        <topology evidence="1">Multi-pass membrane protein</topology>
    </subcellularLocation>
</comment>
<feature type="transmembrane region" description="Helical" evidence="18">
    <location>
        <begin position="680"/>
        <end position="704"/>
    </location>
</feature>
<dbReference type="CDD" id="cd02089">
    <property type="entry name" value="P-type_ATPase_Ca_prok"/>
    <property type="match status" value="1"/>
</dbReference>
<keyword evidence="12" id="KW-0067">ATP-binding</keyword>
<dbReference type="GO" id="GO:0046872">
    <property type="term" value="F:metal ion binding"/>
    <property type="evidence" value="ECO:0007669"/>
    <property type="project" value="UniProtKB-KW"/>
</dbReference>
<dbReference type="AlphaFoldDB" id="A0A0R1YWH0"/>
<feature type="transmembrane region" description="Helical" evidence="18">
    <location>
        <begin position="751"/>
        <end position="772"/>
    </location>
</feature>
<feature type="transmembrane region" description="Helical" evidence="18">
    <location>
        <begin position="272"/>
        <end position="301"/>
    </location>
</feature>
<dbReference type="FunFam" id="2.70.150.10:FF:000016">
    <property type="entry name" value="Calcium-transporting P-type ATPase putative"/>
    <property type="match status" value="1"/>
</dbReference>
<dbReference type="EC" id="7.2.2.10" evidence="3"/>
<keyword evidence="7" id="KW-0109">Calcium transport</keyword>
<name>A0A0R1YWH0_9LACO</name>
<dbReference type="GO" id="GO:0036376">
    <property type="term" value="P:sodium ion export across plasma membrane"/>
    <property type="evidence" value="ECO:0007669"/>
    <property type="project" value="TreeGrafter"/>
</dbReference>
<dbReference type="SUPFAM" id="SSF81653">
    <property type="entry name" value="Calcium ATPase, transduction domain A"/>
    <property type="match status" value="1"/>
</dbReference>
<evidence type="ECO:0000256" key="15">
    <source>
        <dbReference type="ARBA" id="ARBA00023065"/>
    </source>
</evidence>
<keyword evidence="15" id="KW-0406">Ion transport</keyword>
<dbReference type="FunFam" id="3.40.1110.10:FF:000053">
    <property type="entry name" value="Cation-transporting ATPase, E1-E2 family"/>
    <property type="match status" value="1"/>
</dbReference>
<dbReference type="RefSeq" id="WP_057910320.1">
    <property type="nucleotide sequence ID" value="NZ_AZGK01000005.1"/>
</dbReference>
<keyword evidence="10" id="KW-0547">Nucleotide-binding</keyword>
<dbReference type="InterPro" id="IPR004014">
    <property type="entry name" value="ATPase_P-typ_cation-transptr_N"/>
</dbReference>
<keyword evidence="16 18" id="KW-0472">Membrane</keyword>
<feature type="transmembrane region" description="Helical" evidence="18">
    <location>
        <begin position="858"/>
        <end position="877"/>
    </location>
</feature>
<dbReference type="PANTHER" id="PTHR43294">
    <property type="entry name" value="SODIUM/POTASSIUM-TRANSPORTING ATPASE SUBUNIT ALPHA"/>
    <property type="match status" value="1"/>
</dbReference>
<keyword evidence="13" id="KW-1278">Translocase</keyword>
<feature type="domain" description="Cation-transporting P-type ATPase N-terminal" evidence="19">
    <location>
        <begin position="7"/>
        <end position="80"/>
    </location>
</feature>
<evidence type="ECO:0000256" key="17">
    <source>
        <dbReference type="ARBA" id="ARBA00048694"/>
    </source>
</evidence>
<dbReference type="InterPro" id="IPR050510">
    <property type="entry name" value="Cation_transp_ATPase_P-type"/>
</dbReference>
<keyword evidence="11" id="KW-0106">Calcium</keyword>
<evidence type="ECO:0000256" key="4">
    <source>
        <dbReference type="ARBA" id="ARBA00022448"/>
    </source>
</evidence>
<dbReference type="EMBL" id="AZGK01000005">
    <property type="protein sequence ID" value="KRM46618.1"/>
    <property type="molecule type" value="Genomic_DNA"/>
</dbReference>
<dbReference type="SFLD" id="SFLDS00003">
    <property type="entry name" value="Haloacid_Dehalogenase"/>
    <property type="match status" value="1"/>
</dbReference>
<keyword evidence="4" id="KW-0813">Transport</keyword>
<dbReference type="GO" id="GO:1902600">
    <property type="term" value="P:proton transmembrane transport"/>
    <property type="evidence" value="ECO:0007669"/>
    <property type="project" value="TreeGrafter"/>
</dbReference>
<dbReference type="InterPro" id="IPR001757">
    <property type="entry name" value="P_typ_ATPase"/>
</dbReference>
<evidence type="ECO:0000256" key="7">
    <source>
        <dbReference type="ARBA" id="ARBA00022568"/>
    </source>
</evidence>
<dbReference type="Gene3D" id="3.40.1110.10">
    <property type="entry name" value="Calcium-transporting ATPase, cytoplasmic domain N"/>
    <property type="match status" value="1"/>
</dbReference>
<dbReference type="GO" id="GO:0016887">
    <property type="term" value="F:ATP hydrolysis activity"/>
    <property type="evidence" value="ECO:0007669"/>
    <property type="project" value="InterPro"/>
</dbReference>
<dbReference type="PATRIC" id="fig|1423784.4.peg.1930"/>
<dbReference type="Pfam" id="PF00690">
    <property type="entry name" value="Cation_ATPase_N"/>
    <property type="match status" value="1"/>
</dbReference>
<dbReference type="InterPro" id="IPR036412">
    <property type="entry name" value="HAD-like_sf"/>
</dbReference>
<feature type="transmembrane region" description="Helical" evidence="18">
    <location>
        <begin position="248"/>
        <end position="266"/>
    </location>
</feature>
<dbReference type="InterPro" id="IPR018303">
    <property type="entry name" value="ATPase_P-typ_P_site"/>
</dbReference>
<feature type="transmembrane region" description="Helical" evidence="18">
    <location>
        <begin position="784"/>
        <end position="804"/>
    </location>
</feature>
<dbReference type="Gene3D" id="3.40.50.1000">
    <property type="entry name" value="HAD superfamily/HAD-like"/>
    <property type="match status" value="1"/>
</dbReference>
<dbReference type="InterPro" id="IPR006068">
    <property type="entry name" value="ATPase_P-typ_cation-transptr_C"/>
</dbReference>
<dbReference type="SUPFAM" id="SSF81660">
    <property type="entry name" value="Metal cation-transporting ATPase, ATP-binding domain N"/>
    <property type="match status" value="1"/>
</dbReference>
<feature type="transmembrane region" description="Helical" evidence="18">
    <location>
        <begin position="710"/>
        <end position="730"/>
    </location>
</feature>
<evidence type="ECO:0000256" key="13">
    <source>
        <dbReference type="ARBA" id="ARBA00022967"/>
    </source>
</evidence>
<dbReference type="Pfam" id="PF00689">
    <property type="entry name" value="Cation_ATPase_C"/>
    <property type="match status" value="1"/>
</dbReference>
<dbReference type="GO" id="GO:0005524">
    <property type="term" value="F:ATP binding"/>
    <property type="evidence" value="ECO:0007669"/>
    <property type="project" value="UniProtKB-KW"/>
</dbReference>
<dbReference type="InterPro" id="IPR006408">
    <property type="entry name" value="P-type_ATPase_IIB"/>
</dbReference>
<sequence length="887" mass="96606">MKQEQKQFYQRTVDDVMSQMKANPRGLTDQEVRDRREQFGPNKLTSKRRTTIIEKFFAQFKDLMIIILIIAAIIAGFAGETVDAIIILAVVILNAIFGVFQESKAENAIDSLKEMSAPMATVLRNGESQSVKSEDIVPGDIVLLEAGDVVPADIRLTEANSLKIEEAALTGESVPVNKQVTPIVDHDLPLGDRKNLGFMNSNVTSGRAVGVVIGTGMNTEVGKIAHMLNTTEETTTPLQENLKSLGKMLTVLILVIAVIVFGVGMWRGQESLINMLLTAISLAVAAIPEGLPAIVTVTLALGTQQMARHRALIRKLPAVETLGSTDVIASDKTGTLTQNKMTVEKVFLNEKLTDSADATLSLKDKIAQIMVLNNDTKFQGNELAGDPTETALVSFYLNQAQPVQQFINDHKRLAEIPFDSERKLMSTYNQMADGNIIMTMKGAPDQLLERATQIQDGDQVRPMTDEDKQLISRTNHDLATQALRVLAFAYRNVDQVPTELTSAAQEHDMIFVGLIGMIDPERPEVAQAVAEAKSAGIKSIMITGDHQDTAQAIAKRLGILGRGDNPGGKVINGAQLDELSDAQFNKEVTDISVYARVAPEHKVRIVKAWQKQGKVVAMTGDGVNDAPALKTADIGVGMGITGTEVSKEASDMVLADDNFATIVTAVKAGRKVFANIQKSLQYLLSANLGEVLTLFVMTMMGWQILAPVQILWINLVTDTFPAIALGVEPAEPGIMKRKPRGRTSNFLSGGIMTNILYQGFFEGFITLAVYAFAITNPVHASDALAHADALTMAYATLGLIQLFHAFNSKTIHESIFRVGLFKNKFFNWALLGSAILLIGTIVIPGFNNMFHVTELTASQWLVVVFAGFMIVVVSEVVKYIQRHISHK</sequence>
<dbReference type="GO" id="GO:1990573">
    <property type="term" value="P:potassium ion import across plasma membrane"/>
    <property type="evidence" value="ECO:0007669"/>
    <property type="project" value="TreeGrafter"/>
</dbReference>
<comment type="catalytic activity">
    <reaction evidence="17">
        <text>Ca(2+)(in) + ATP + H2O = Ca(2+)(out) + ADP + phosphate + H(+)</text>
        <dbReference type="Rhea" id="RHEA:18105"/>
        <dbReference type="ChEBI" id="CHEBI:15377"/>
        <dbReference type="ChEBI" id="CHEBI:15378"/>
        <dbReference type="ChEBI" id="CHEBI:29108"/>
        <dbReference type="ChEBI" id="CHEBI:30616"/>
        <dbReference type="ChEBI" id="CHEBI:43474"/>
        <dbReference type="ChEBI" id="CHEBI:456216"/>
        <dbReference type="EC" id="7.2.2.10"/>
    </reaction>
</comment>
<evidence type="ECO:0000256" key="5">
    <source>
        <dbReference type="ARBA" id="ARBA00022475"/>
    </source>
</evidence>
<evidence type="ECO:0000256" key="9">
    <source>
        <dbReference type="ARBA" id="ARBA00022723"/>
    </source>
</evidence>
<gene>
    <name evidence="20" type="ORF">FC51_GL001887</name>
</gene>
<dbReference type="Gene3D" id="1.20.1110.10">
    <property type="entry name" value="Calcium-transporting ATPase, transmembrane domain"/>
    <property type="match status" value="1"/>
</dbReference>
<dbReference type="GO" id="GO:0006883">
    <property type="term" value="P:intracellular sodium ion homeostasis"/>
    <property type="evidence" value="ECO:0007669"/>
    <property type="project" value="TreeGrafter"/>
</dbReference>
<dbReference type="SMART" id="SM00831">
    <property type="entry name" value="Cation_ATPase_N"/>
    <property type="match status" value="1"/>
</dbReference>
<evidence type="ECO:0000256" key="6">
    <source>
        <dbReference type="ARBA" id="ARBA00022553"/>
    </source>
</evidence>
<keyword evidence="6" id="KW-0597">Phosphoprotein</keyword>
<proteinExistence type="inferred from homology"/>
<dbReference type="GeneID" id="69803673"/>
<dbReference type="SFLD" id="SFLDF00027">
    <property type="entry name" value="p-type_atpase"/>
    <property type="match status" value="1"/>
</dbReference>
<evidence type="ECO:0000259" key="19">
    <source>
        <dbReference type="SMART" id="SM00831"/>
    </source>
</evidence>
<evidence type="ECO:0000256" key="14">
    <source>
        <dbReference type="ARBA" id="ARBA00022989"/>
    </source>
</evidence>
<dbReference type="SUPFAM" id="SSF81665">
    <property type="entry name" value="Calcium ATPase, transmembrane domain M"/>
    <property type="match status" value="1"/>
</dbReference>
<evidence type="ECO:0000256" key="8">
    <source>
        <dbReference type="ARBA" id="ARBA00022692"/>
    </source>
</evidence>
<keyword evidence="9" id="KW-0479">Metal-binding</keyword>
<dbReference type="PRINTS" id="PR00119">
    <property type="entry name" value="CATATPASE"/>
</dbReference>
<evidence type="ECO:0000256" key="3">
    <source>
        <dbReference type="ARBA" id="ARBA00012790"/>
    </source>
</evidence>
<evidence type="ECO:0000313" key="20">
    <source>
        <dbReference type="EMBL" id="KRM46618.1"/>
    </source>
</evidence>
<dbReference type="Proteomes" id="UP000051957">
    <property type="component" value="Unassembled WGS sequence"/>
</dbReference>
<dbReference type="InterPro" id="IPR044492">
    <property type="entry name" value="P_typ_ATPase_HD_dom"/>
</dbReference>
<protein>
    <recommendedName>
        <fullName evidence="3">P-type Ca(2+) transporter</fullName>
        <ecNumber evidence="3">7.2.2.10</ecNumber>
    </recommendedName>
</protein>
<dbReference type="InterPro" id="IPR059000">
    <property type="entry name" value="ATPase_P-type_domA"/>
</dbReference>
<evidence type="ECO:0000313" key="21">
    <source>
        <dbReference type="Proteomes" id="UP000051957"/>
    </source>
</evidence>
<dbReference type="Pfam" id="PF00122">
    <property type="entry name" value="E1-E2_ATPase"/>
    <property type="match status" value="1"/>
</dbReference>
<dbReference type="SFLD" id="SFLDG00002">
    <property type="entry name" value="C1.7:_P-type_atpase_like"/>
    <property type="match status" value="1"/>
</dbReference>
<feature type="transmembrane region" description="Helical" evidence="18">
    <location>
        <begin position="56"/>
        <end position="78"/>
    </location>
</feature>
<dbReference type="Gene3D" id="2.70.150.10">
    <property type="entry name" value="Calcium-transporting ATPase, cytoplasmic transduction domain A"/>
    <property type="match status" value="1"/>
</dbReference>
<dbReference type="SUPFAM" id="SSF56784">
    <property type="entry name" value="HAD-like"/>
    <property type="match status" value="1"/>
</dbReference>
<dbReference type="GO" id="GO:0005388">
    <property type="term" value="F:P-type calcium transporter activity"/>
    <property type="evidence" value="ECO:0007669"/>
    <property type="project" value="UniProtKB-EC"/>
</dbReference>
<reference evidence="20 21" key="1">
    <citation type="journal article" date="2015" name="Genome Announc.">
        <title>Expanding the biotechnology potential of lactobacilli through comparative genomics of 213 strains and associated genera.</title>
        <authorList>
            <person name="Sun Z."/>
            <person name="Harris H.M."/>
            <person name="McCann A."/>
            <person name="Guo C."/>
            <person name="Argimon S."/>
            <person name="Zhang W."/>
            <person name="Yang X."/>
            <person name="Jeffery I.B."/>
            <person name="Cooney J.C."/>
            <person name="Kagawa T.F."/>
            <person name="Liu W."/>
            <person name="Song Y."/>
            <person name="Salvetti E."/>
            <person name="Wrobel A."/>
            <person name="Rasinkangas P."/>
            <person name="Parkhill J."/>
            <person name="Rea M.C."/>
            <person name="O'Sullivan O."/>
            <person name="Ritari J."/>
            <person name="Douillard F.P."/>
            <person name="Paul Ross R."/>
            <person name="Yang R."/>
            <person name="Briner A.E."/>
            <person name="Felis G.E."/>
            <person name="de Vos W.M."/>
            <person name="Barrangou R."/>
            <person name="Klaenhammer T.R."/>
            <person name="Caufield P.W."/>
            <person name="Cui Y."/>
            <person name="Zhang H."/>
            <person name="O'Toole P.W."/>
        </authorList>
    </citation>
    <scope>NUCLEOTIDE SEQUENCE [LARGE SCALE GENOMIC DNA]</scope>
    <source>
        <strain evidence="20 21">DSM 5707</strain>
    </source>
</reference>
<dbReference type="PROSITE" id="PS00154">
    <property type="entry name" value="ATPASE_E1_E2"/>
    <property type="match status" value="1"/>
</dbReference>